<evidence type="ECO:0000313" key="3">
    <source>
        <dbReference type="Proteomes" id="UP000663828"/>
    </source>
</evidence>
<comment type="caution">
    <text evidence="2">The sequence shown here is derived from an EMBL/GenBank/DDBJ whole genome shotgun (WGS) entry which is preliminary data.</text>
</comment>
<keyword evidence="3" id="KW-1185">Reference proteome</keyword>
<evidence type="ECO:0000313" key="2">
    <source>
        <dbReference type="EMBL" id="CAF1688426.1"/>
    </source>
</evidence>
<evidence type="ECO:0000256" key="1">
    <source>
        <dbReference type="SAM" id="MobiDB-lite"/>
    </source>
</evidence>
<dbReference type="EMBL" id="CAJNOR010018318">
    <property type="protein sequence ID" value="CAF1688426.1"/>
    <property type="molecule type" value="Genomic_DNA"/>
</dbReference>
<feature type="compositionally biased region" description="Acidic residues" evidence="1">
    <location>
        <begin position="9"/>
        <end position="20"/>
    </location>
</feature>
<protein>
    <submittedName>
        <fullName evidence="2">Uncharacterized protein</fullName>
    </submittedName>
</protein>
<proteinExistence type="predicted"/>
<accession>A0A816HLK9</accession>
<dbReference type="Proteomes" id="UP000663828">
    <property type="component" value="Unassembled WGS sequence"/>
</dbReference>
<feature type="region of interest" description="Disordered" evidence="1">
    <location>
        <begin position="1"/>
        <end position="28"/>
    </location>
</feature>
<organism evidence="2 3">
    <name type="scientific">Adineta ricciae</name>
    <name type="common">Rotifer</name>
    <dbReference type="NCBI Taxonomy" id="249248"/>
    <lineage>
        <taxon>Eukaryota</taxon>
        <taxon>Metazoa</taxon>
        <taxon>Spiralia</taxon>
        <taxon>Gnathifera</taxon>
        <taxon>Rotifera</taxon>
        <taxon>Eurotatoria</taxon>
        <taxon>Bdelloidea</taxon>
        <taxon>Adinetida</taxon>
        <taxon>Adinetidae</taxon>
        <taxon>Adineta</taxon>
    </lineage>
</organism>
<sequence>MTVSTPDQNENDEDEDDDNPLVERIQTEDGRVQDVHVYQVYLLGMSGTGKCSLMRQFKTTEYRGIYDYSSSL</sequence>
<name>A0A816HLK9_ADIRI</name>
<dbReference type="AlphaFoldDB" id="A0A816HLK9"/>
<feature type="non-terminal residue" evidence="2">
    <location>
        <position position="72"/>
    </location>
</feature>
<gene>
    <name evidence="2" type="ORF">XAT740_LOCUS62847</name>
</gene>
<reference evidence="2" key="1">
    <citation type="submission" date="2021-02" db="EMBL/GenBank/DDBJ databases">
        <authorList>
            <person name="Nowell W R."/>
        </authorList>
    </citation>
    <scope>NUCLEOTIDE SEQUENCE</scope>
</reference>